<comment type="subcellular location">
    <subcellularLocation>
        <location evidence="1">Nucleus</location>
        <location evidence="1">Nucleolus</location>
    </subcellularLocation>
</comment>
<dbReference type="GO" id="GO:0034457">
    <property type="term" value="C:Mpp10 complex"/>
    <property type="evidence" value="ECO:0007669"/>
    <property type="project" value="InterPro"/>
</dbReference>
<feature type="region of interest" description="Disordered" evidence="7">
    <location>
        <begin position="299"/>
        <end position="356"/>
    </location>
</feature>
<keyword evidence="9" id="KW-1185">Reference proteome</keyword>
<evidence type="ECO:0000256" key="4">
    <source>
        <dbReference type="ARBA" id="ARBA00023242"/>
    </source>
</evidence>
<evidence type="ECO:0000313" key="8">
    <source>
        <dbReference type="EMBL" id="CAD6965093.1"/>
    </source>
</evidence>
<feature type="compositionally biased region" description="Low complexity" evidence="7">
    <location>
        <begin position="335"/>
        <end position="356"/>
    </location>
</feature>
<dbReference type="GO" id="GO:0006364">
    <property type="term" value="P:rRNA processing"/>
    <property type="evidence" value="ECO:0007669"/>
    <property type="project" value="UniProtKB-KW"/>
</dbReference>
<feature type="non-terminal residue" evidence="8">
    <location>
        <position position="356"/>
    </location>
</feature>
<feature type="compositionally biased region" description="Basic and acidic residues" evidence="7">
    <location>
        <begin position="304"/>
        <end position="315"/>
    </location>
</feature>
<sequence length="356" mass="37428">GPQARSRFEQRQAALRTEIAALERENVSKKDWTLRGEISAPSRPSNSLLEESLEFEQSQKRAPIITDASTASLEDRIKARILEGRFDDVQKRYAAGGVQRDAFLPSRMLELSDGKSGRSLAELYEEDYQAQSGGGALTSAGSAADTKLAAEHEAIAALFEEVCGKLDALSNAHYTPKAPKATIQTLTNAPAITLESALPSTAPSAARTLLAPEEVFQPATGALSVALVGSRSELSPEAKKALHERLRREKKVRNERIERGRVELGRARDGVGAVGGKGKKGEKEAKEAALSKLIGNKGVSVIGKDGKNRTGKDALAKNGGGGKKGSSSGSGKGKGSSSSQGAEAEAAARSGSKLKL</sequence>
<accession>A0A9N8M8Z8</accession>
<feature type="compositionally biased region" description="Gly residues" evidence="7">
    <location>
        <begin position="318"/>
        <end position="334"/>
    </location>
</feature>
<evidence type="ECO:0000256" key="7">
    <source>
        <dbReference type="SAM" id="MobiDB-lite"/>
    </source>
</evidence>
<dbReference type="PANTHER" id="PTHR17039">
    <property type="entry name" value="U3 SMALL NUCLEOLAR RIBONUCLEOPROTEIN PROTEIN MPP10"/>
    <property type="match status" value="1"/>
</dbReference>
<evidence type="ECO:0000256" key="6">
    <source>
        <dbReference type="ARBA" id="ARBA00029455"/>
    </source>
</evidence>
<keyword evidence="5" id="KW-0687">Ribonucleoprotein</keyword>
<evidence type="ECO:0000256" key="2">
    <source>
        <dbReference type="ARBA" id="ARBA00022517"/>
    </source>
</evidence>
<dbReference type="GO" id="GO:0032040">
    <property type="term" value="C:small-subunit processome"/>
    <property type="evidence" value="ECO:0007669"/>
    <property type="project" value="TreeGrafter"/>
</dbReference>
<gene>
    <name evidence="8" type="ORF">JKILLFL_G1758</name>
</gene>
<dbReference type="GO" id="GO:0005732">
    <property type="term" value="C:sno(s)RNA-containing ribonucleoprotein complex"/>
    <property type="evidence" value="ECO:0007669"/>
    <property type="project" value="InterPro"/>
</dbReference>
<dbReference type="InterPro" id="IPR012173">
    <property type="entry name" value="Mpp10"/>
</dbReference>
<name>A0A9N8M8Z8_9BASI</name>
<dbReference type="EMBL" id="CAJHJF010007889">
    <property type="protein sequence ID" value="CAD6965093.1"/>
    <property type="molecule type" value="Genomic_DNA"/>
</dbReference>
<proteinExistence type="inferred from homology"/>
<dbReference type="Pfam" id="PF04006">
    <property type="entry name" value="Mpp10"/>
    <property type="match status" value="1"/>
</dbReference>
<evidence type="ECO:0000256" key="1">
    <source>
        <dbReference type="ARBA" id="ARBA00004604"/>
    </source>
</evidence>
<keyword evidence="4" id="KW-0539">Nucleus</keyword>
<evidence type="ECO:0000256" key="3">
    <source>
        <dbReference type="ARBA" id="ARBA00022552"/>
    </source>
</evidence>
<evidence type="ECO:0000313" key="9">
    <source>
        <dbReference type="Proteomes" id="UP000836404"/>
    </source>
</evidence>
<keyword evidence="2" id="KW-0690">Ribosome biogenesis</keyword>
<dbReference type="Proteomes" id="UP000836404">
    <property type="component" value="Unassembled WGS sequence"/>
</dbReference>
<dbReference type="PANTHER" id="PTHR17039:SF0">
    <property type="entry name" value="U3 SMALL NUCLEOLAR RIBONUCLEOPROTEIN PROTEIN MPP10"/>
    <property type="match status" value="1"/>
</dbReference>
<keyword evidence="3" id="KW-0698">rRNA processing</keyword>
<reference evidence="8 9" key="1">
    <citation type="submission" date="2020-10" db="EMBL/GenBank/DDBJ databases">
        <authorList>
            <person name="Sedaghatjoo S."/>
        </authorList>
    </citation>
    <scope>NUCLEOTIDE SEQUENCE [LARGE SCALE GENOMIC DNA]</scope>
    <source>
        <strain evidence="8 9">LLFL</strain>
    </source>
</reference>
<protein>
    <submittedName>
        <fullName evidence="8">Uncharacterized protein</fullName>
    </submittedName>
</protein>
<dbReference type="AlphaFoldDB" id="A0A9N8M8Z8"/>
<comment type="similarity">
    <text evidence="6">Belongs to the MPP10 family.</text>
</comment>
<comment type="caution">
    <text evidence="8">The sequence shown here is derived from an EMBL/GenBank/DDBJ whole genome shotgun (WGS) entry which is preliminary data.</text>
</comment>
<organism evidence="8 9">
    <name type="scientific">Tilletia laevis</name>
    <dbReference type="NCBI Taxonomy" id="157183"/>
    <lineage>
        <taxon>Eukaryota</taxon>
        <taxon>Fungi</taxon>
        <taxon>Dikarya</taxon>
        <taxon>Basidiomycota</taxon>
        <taxon>Ustilaginomycotina</taxon>
        <taxon>Exobasidiomycetes</taxon>
        <taxon>Tilletiales</taxon>
        <taxon>Tilletiaceae</taxon>
        <taxon>Tilletia</taxon>
    </lineage>
</organism>
<evidence type="ECO:0000256" key="5">
    <source>
        <dbReference type="ARBA" id="ARBA00023274"/>
    </source>
</evidence>